<dbReference type="SUPFAM" id="SSF52833">
    <property type="entry name" value="Thioredoxin-like"/>
    <property type="match status" value="1"/>
</dbReference>
<reference evidence="11" key="1">
    <citation type="submission" date="2020-04" db="EMBL/GenBank/DDBJ databases">
        <authorList>
            <person name="Zhang T."/>
        </authorList>
    </citation>
    <scope>NUCLEOTIDE SEQUENCE</scope>
    <source>
        <strain evidence="11">HKST-UBA15</strain>
    </source>
</reference>
<dbReference type="GO" id="GO:0045454">
    <property type="term" value="P:cell redox homeostasis"/>
    <property type="evidence" value="ECO:0007669"/>
    <property type="project" value="TreeGrafter"/>
</dbReference>
<keyword evidence="5 9" id="KW-0676">Redox-active center</keyword>
<feature type="site" description="Deprotonates C-terminal active site Cys" evidence="8">
    <location>
        <position position="25"/>
    </location>
</feature>
<feature type="active site" description="Nucleophile" evidence="8">
    <location>
        <position position="31"/>
    </location>
</feature>
<reference evidence="11" key="2">
    <citation type="journal article" date="2021" name="Microbiome">
        <title>Successional dynamics and alternative stable states in a saline activated sludge microbial community over 9 years.</title>
        <authorList>
            <person name="Wang Y."/>
            <person name="Ye J."/>
            <person name="Ju F."/>
            <person name="Liu L."/>
            <person name="Boyd J.A."/>
            <person name="Deng Y."/>
            <person name="Parks D.H."/>
            <person name="Jiang X."/>
            <person name="Yin X."/>
            <person name="Woodcroft B.J."/>
            <person name="Tyson G.W."/>
            <person name="Hugenholtz P."/>
            <person name="Polz M.F."/>
            <person name="Zhang T."/>
        </authorList>
    </citation>
    <scope>NUCLEOTIDE SEQUENCE</scope>
    <source>
        <strain evidence="11">HKST-UBA15</strain>
    </source>
</reference>
<dbReference type="FunFam" id="3.40.30.10:FF:000001">
    <property type="entry name" value="Thioredoxin"/>
    <property type="match status" value="1"/>
</dbReference>
<dbReference type="PIRSF" id="PIRSF000077">
    <property type="entry name" value="Thioredoxin"/>
    <property type="match status" value="1"/>
</dbReference>
<dbReference type="CDD" id="cd02947">
    <property type="entry name" value="TRX_family"/>
    <property type="match status" value="1"/>
</dbReference>
<dbReference type="Gene3D" id="3.40.30.10">
    <property type="entry name" value="Glutaredoxin"/>
    <property type="match status" value="1"/>
</dbReference>
<evidence type="ECO:0000256" key="5">
    <source>
        <dbReference type="ARBA" id="ARBA00023284"/>
    </source>
</evidence>
<dbReference type="PANTHER" id="PTHR45663">
    <property type="entry name" value="GEO12009P1"/>
    <property type="match status" value="1"/>
</dbReference>
<dbReference type="PROSITE" id="PS51352">
    <property type="entry name" value="THIOREDOXIN_2"/>
    <property type="match status" value="1"/>
</dbReference>
<sequence>MIIMNVTDQNYKEEVLDFKGVALVDFWAPWCGPCKIQGPIIDELAEKMKDNPKVKVAKLDTDQNPNVAMVNQIFSIPTLIIYKDGEVADKLVGLRSPEELEQKIKELL</sequence>
<evidence type="ECO:0000259" key="10">
    <source>
        <dbReference type="PROSITE" id="PS51352"/>
    </source>
</evidence>
<dbReference type="AlphaFoldDB" id="A0A955I825"/>
<feature type="active site" description="Nucleophile" evidence="8">
    <location>
        <position position="34"/>
    </location>
</feature>
<evidence type="ECO:0000256" key="8">
    <source>
        <dbReference type="PIRSR" id="PIRSR000077-1"/>
    </source>
</evidence>
<evidence type="ECO:0000256" key="9">
    <source>
        <dbReference type="PIRSR" id="PIRSR000077-4"/>
    </source>
</evidence>
<evidence type="ECO:0000256" key="4">
    <source>
        <dbReference type="ARBA" id="ARBA00023157"/>
    </source>
</evidence>
<dbReference type="NCBIfam" id="TIGR01068">
    <property type="entry name" value="thioredoxin"/>
    <property type="match status" value="1"/>
</dbReference>
<organism evidence="11 12">
    <name type="scientific">Candidatus Dojkabacteria bacterium</name>
    <dbReference type="NCBI Taxonomy" id="2099670"/>
    <lineage>
        <taxon>Bacteria</taxon>
        <taxon>Candidatus Dojkabacteria</taxon>
    </lineage>
</organism>
<name>A0A955I825_9BACT</name>
<dbReference type="EMBL" id="JAGQLL010000076">
    <property type="protein sequence ID" value="MCA9380505.1"/>
    <property type="molecule type" value="Genomic_DNA"/>
</dbReference>
<evidence type="ECO:0000256" key="6">
    <source>
        <dbReference type="NCBIfam" id="TIGR01068"/>
    </source>
</evidence>
<evidence type="ECO:0000313" key="12">
    <source>
        <dbReference type="Proteomes" id="UP000745577"/>
    </source>
</evidence>
<feature type="site" description="Contributes to redox potential value" evidence="8">
    <location>
        <position position="32"/>
    </location>
</feature>
<evidence type="ECO:0000256" key="1">
    <source>
        <dbReference type="ARBA" id="ARBA00008987"/>
    </source>
</evidence>
<dbReference type="InterPro" id="IPR013766">
    <property type="entry name" value="Thioredoxin_domain"/>
</dbReference>
<keyword evidence="4 9" id="KW-1015">Disulfide bond</keyword>
<dbReference type="GO" id="GO:0015035">
    <property type="term" value="F:protein-disulfide reductase activity"/>
    <property type="evidence" value="ECO:0007669"/>
    <property type="project" value="UniProtKB-UniRule"/>
</dbReference>
<keyword evidence="2" id="KW-0813">Transport</keyword>
<proteinExistence type="inferred from homology"/>
<comment type="similarity">
    <text evidence="1 7">Belongs to the thioredoxin family.</text>
</comment>
<evidence type="ECO:0000256" key="7">
    <source>
        <dbReference type="PIRNR" id="PIRNR000077"/>
    </source>
</evidence>
<dbReference type="Proteomes" id="UP000745577">
    <property type="component" value="Unassembled WGS sequence"/>
</dbReference>
<comment type="caution">
    <text evidence="11">The sequence shown here is derived from an EMBL/GenBank/DDBJ whole genome shotgun (WGS) entry which is preliminary data.</text>
</comment>
<evidence type="ECO:0000256" key="2">
    <source>
        <dbReference type="ARBA" id="ARBA00022448"/>
    </source>
</evidence>
<dbReference type="GO" id="GO:0005829">
    <property type="term" value="C:cytosol"/>
    <property type="evidence" value="ECO:0007669"/>
    <property type="project" value="TreeGrafter"/>
</dbReference>
<feature type="domain" description="Thioredoxin" evidence="10">
    <location>
        <begin position="1"/>
        <end position="108"/>
    </location>
</feature>
<accession>A0A955I825</accession>
<feature type="site" description="Contributes to redox potential value" evidence="8">
    <location>
        <position position="33"/>
    </location>
</feature>
<dbReference type="PRINTS" id="PR00421">
    <property type="entry name" value="THIOREDOXIN"/>
</dbReference>
<dbReference type="InterPro" id="IPR005746">
    <property type="entry name" value="Thioredoxin"/>
</dbReference>
<protein>
    <recommendedName>
        <fullName evidence="6 7">Thioredoxin</fullName>
    </recommendedName>
</protein>
<dbReference type="InterPro" id="IPR036249">
    <property type="entry name" value="Thioredoxin-like_sf"/>
</dbReference>
<gene>
    <name evidence="11" type="primary">trxA</name>
    <name evidence="11" type="ORF">KC675_04980</name>
</gene>
<dbReference type="PANTHER" id="PTHR45663:SF11">
    <property type="entry name" value="GEO12009P1"/>
    <property type="match status" value="1"/>
</dbReference>
<dbReference type="InterPro" id="IPR017937">
    <property type="entry name" value="Thioredoxin_CS"/>
</dbReference>
<feature type="disulfide bond" description="Redox-active" evidence="9">
    <location>
        <begin position="31"/>
        <end position="34"/>
    </location>
</feature>
<keyword evidence="3" id="KW-0249">Electron transport</keyword>
<evidence type="ECO:0000256" key="3">
    <source>
        <dbReference type="ARBA" id="ARBA00022982"/>
    </source>
</evidence>
<dbReference type="PROSITE" id="PS00194">
    <property type="entry name" value="THIOREDOXIN_1"/>
    <property type="match status" value="1"/>
</dbReference>
<evidence type="ECO:0000313" key="11">
    <source>
        <dbReference type="EMBL" id="MCA9380505.1"/>
    </source>
</evidence>
<dbReference type="Pfam" id="PF00085">
    <property type="entry name" value="Thioredoxin"/>
    <property type="match status" value="1"/>
</dbReference>